<evidence type="ECO:0000259" key="1">
    <source>
        <dbReference type="Pfam" id="PF01402"/>
    </source>
</evidence>
<dbReference type="CDD" id="cd21631">
    <property type="entry name" value="RHH_CopG_NikR-like"/>
    <property type="match status" value="1"/>
</dbReference>
<reference evidence="2 3" key="1">
    <citation type="submission" date="2016-06" db="EMBL/GenBank/DDBJ databases">
        <authorList>
            <person name="Kjaerup R.B."/>
            <person name="Dalgaard T.S."/>
            <person name="Juul-Madsen H.R."/>
        </authorList>
    </citation>
    <scope>NUCLEOTIDE SEQUENCE [LARGE SCALE GENOMIC DNA]</scope>
    <source>
        <strain evidence="2">2</strain>
    </source>
</reference>
<evidence type="ECO:0000313" key="3">
    <source>
        <dbReference type="Proteomes" id="UP000199600"/>
    </source>
</evidence>
<dbReference type="EMBL" id="FLQY01000081">
    <property type="protein sequence ID" value="SBT06038.1"/>
    <property type="molecule type" value="Genomic_DNA"/>
</dbReference>
<evidence type="ECO:0000313" key="2">
    <source>
        <dbReference type="EMBL" id="SBT06038.1"/>
    </source>
</evidence>
<keyword evidence="3" id="KW-1185">Reference proteome</keyword>
<dbReference type="InterPro" id="IPR013321">
    <property type="entry name" value="Arc_rbn_hlx_hlx"/>
</dbReference>
<accession>A0A1A8XQ17</accession>
<dbReference type="AlphaFoldDB" id="A0A1A8XQ17"/>
<gene>
    <name evidence="2" type="ORF">PROAA_1710011</name>
</gene>
<feature type="domain" description="Ribbon-helix-helix protein CopG" evidence="1">
    <location>
        <begin position="9"/>
        <end position="47"/>
    </location>
</feature>
<sequence length="85" mass="9631">MRVEAVVMNFNIYLDDETGQQLNKVAKKLGESRNALVRQAVSEWLKRRGKPQWPAELLAFKGMPDMLPFEASRDHLKPPAADPLA</sequence>
<organism evidence="2 3">
    <name type="scientific">Candidatus Propionivibrio aalborgensis</name>
    <dbReference type="NCBI Taxonomy" id="1860101"/>
    <lineage>
        <taxon>Bacteria</taxon>
        <taxon>Pseudomonadati</taxon>
        <taxon>Pseudomonadota</taxon>
        <taxon>Betaproteobacteria</taxon>
        <taxon>Rhodocyclales</taxon>
        <taxon>Rhodocyclaceae</taxon>
        <taxon>Propionivibrio</taxon>
    </lineage>
</organism>
<name>A0A1A8XQ17_9RHOO</name>
<proteinExistence type="predicted"/>
<dbReference type="InterPro" id="IPR010985">
    <property type="entry name" value="Ribbon_hlx_hlx"/>
</dbReference>
<protein>
    <recommendedName>
        <fullName evidence="1">Ribbon-helix-helix protein CopG domain-containing protein</fullName>
    </recommendedName>
</protein>
<dbReference type="Pfam" id="PF01402">
    <property type="entry name" value="RHH_1"/>
    <property type="match status" value="1"/>
</dbReference>
<dbReference type="InterPro" id="IPR002145">
    <property type="entry name" value="CopG"/>
</dbReference>
<dbReference type="Gene3D" id="1.10.1220.10">
    <property type="entry name" value="Met repressor-like"/>
    <property type="match status" value="1"/>
</dbReference>
<dbReference type="GO" id="GO:0006355">
    <property type="term" value="P:regulation of DNA-templated transcription"/>
    <property type="evidence" value="ECO:0007669"/>
    <property type="project" value="InterPro"/>
</dbReference>
<dbReference type="Proteomes" id="UP000199600">
    <property type="component" value="Unassembled WGS sequence"/>
</dbReference>
<dbReference type="SUPFAM" id="SSF47598">
    <property type="entry name" value="Ribbon-helix-helix"/>
    <property type="match status" value="1"/>
</dbReference>